<sequence length="187" mass="20494">SSVTPLGSQPPSSTNATTCLHPLSGLPQYLQQLLLPTPHLRLIHVLPPGRQRQAHEDALGATPGCLQSELRPAIPDEVELDVAATAQLLPLLHLLSEGDVLAALEDWDVRWHEGITHVPDEGENFLRRLVVQVIEKNAADPAGLIAVLEVEVVIAPFFKLGVIFFVVLVTHGLKRLVEVYRVFLEQV</sequence>
<dbReference type="Proteomes" id="UP000274822">
    <property type="component" value="Unassembled WGS sequence"/>
</dbReference>
<dbReference type="AlphaFoldDB" id="A0A433Q9K4"/>
<reference evidence="1 2" key="1">
    <citation type="journal article" date="2018" name="New Phytol.">
        <title>Phylogenomics of Endogonaceae and evolution of mycorrhizas within Mucoromycota.</title>
        <authorList>
            <person name="Chang Y."/>
            <person name="Desiro A."/>
            <person name="Na H."/>
            <person name="Sandor L."/>
            <person name="Lipzen A."/>
            <person name="Clum A."/>
            <person name="Barry K."/>
            <person name="Grigoriev I.V."/>
            <person name="Martin F.M."/>
            <person name="Stajich J.E."/>
            <person name="Smith M.E."/>
            <person name="Bonito G."/>
            <person name="Spatafora J.W."/>
        </authorList>
    </citation>
    <scope>NUCLEOTIDE SEQUENCE [LARGE SCALE GENOMIC DNA]</scope>
    <source>
        <strain evidence="1 2">AD002</strain>
    </source>
</reference>
<dbReference type="EMBL" id="RBNJ01010387">
    <property type="protein sequence ID" value="RUS26470.1"/>
    <property type="molecule type" value="Genomic_DNA"/>
</dbReference>
<keyword evidence="2" id="KW-1185">Reference proteome</keyword>
<comment type="caution">
    <text evidence="1">The sequence shown here is derived from an EMBL/GenBank/DDBJ whole genome shotgun (WGS) entry which is preliminary data.</text>
</comment>
<feature type="non-terminal residue" evidence="1">
    <location>
        <position position="1"/>
    </location>
</feature>
<protein>
    <submittedName>
        <fullName evidence="1">Uncharacterized protein</fullName>
    </submittedName>
</protein>
<evidence type="ECO:0000313" key="2">
    <source>
        <dbReference type="Proteomes" id="UP000274822"/>
    </source>
</evidence>
<name>A0A433Q9K4_9FUNG</name>
<organism evidence="1 2">
    <name type="scientific">Jimgerdemannia flammicorona</name>
    <dbReference type="NCBI Taxonomy" id="994334"/>
    <lineage>
        <taxon>Eukaryota</taxon>
        <taxon>Fungi</taxon>
        <taxon>Fungi incertae sedis</taxon>
        <taxon>Mucoromycota</taxon>
        <taxon>Mucoromycotina</taxon>
        <taxon>Endogonomycetes</taxon>
        <taxon>Endogonales</taxon>
        <taxon>Endogonaceae</taxon>
        <taxon>Jimgerdemannia</taxon>
    </lineage>
</organism>
<proteinExistence type="predicted"/>
<gene>
    <name evidence="1" type="ORF">BC938DRAFT_470735</name>
</gene>
<accession>A0A433Q9K4</accession>
<evidence type="ECO:0000313" key="1">
    <source>
        <dbReference type="EMBL" id="RUS26470.1"/>
    </source>
</evidence>